<feature type="transmembrane region" description="Helical" evidence="7">
    <location>
        <begin position="237"/>
        <end position="253"/>
    </location>
</feature>
<feature type="transmembrane region" description="Helical" evidence="7">
    <location>
        <begin position="6"/>
        <end position="31"/>
    </location>
</feature>
<protein>
    <submittedName>
        <fullName evidence="9">Sialic acid TRAP transporter permease protein SiaT</fullName>
    </submittedName>
</protein>
<name>A0A9X7P6Z7_9FIRM</name>
<feature type="transmembrane region" description="Helical" evidence="7">
    <location>
        <begin position="352"/>
        <end position="373"/>
    </location>
</feature>
<dbReference type="GO" id="GO:0022857">
    <property type="term" value="F:transmembrane transporter activity"/>
    <property type="evidence" value="ECO:0007669"/>
    <property type="project" value="TreeGrafter"/>
</dbReference>
<feature type="transmembrane region" description="Helical" evidence="7">
    <location>
        <begin position="393"/>
        <end position="417"/>
    </location>
</feature>
<dbReference type="RefSeq" id="WP_208974791.1">
    <property type="nucleotide sequence ID" value="NZ_PVXL01000025.1"/>
</dbReference>
<evidence type="ECO:0000256" key="1">
    <source>
        <dbReference type="ARBA" id="ARBA00004429"/>
    </source>
</evidence>
<feature type="transmembrane region" description="Helical" evidence="7">
    <location>
        <begin position="136"/>
        <end position="156"/>
    </location>
</feature>
<dbReference type="PANTHER" id="PTHR33362:SF2">
    <property type="entry name" value="TRAP TRANSPORTER LARGE PERMEASE PROTEIN"/>
    <property type="match status" value="1"/>
</dbReference>
<dbReference type="AlphaFoldDB" id="A0A9X7P6Z7"/>
<accession>A0A9X7P6Z7</accession>
<keyword evidence="6 7" id="KW-0472">Membrane</keyword>
<evidence type="ECO:0000313" key="9">
    <source>
        <dbReference type="EMBL" id="PRR75649.1"/>
    </source>
</evidence>
<evidence type="ECO:0000256" key="5">
    <source>
        <dbReference type="ARBA" id="ARBA00022989"/>
    </source>
</evidence>
<keyword evidence="4 7" id="KW-0812">Transmembrane</keyword>
<dbReference type="NCBIfam" id="TIGR00786">
    <property type="entry name" value="dctM"/>
    <property type="match status" value="1"/>
</dbReference>
<proteinExistence type="predicted"/>
<evidence type="ECO:0000256" key="6">
    <source>
        <dbReference type="ARBA" id="ARBA00023136"/>
    </source>
</evidence>
<feature type="transmembrane region" description="Helical" evidence="7">
    <location>
        <begin position="168"/>
        <end position="189"/>
    </location>
</feature>
<dbReference type="GO" id="GO:0005886">
    <property type="term" value="C:plasma membrane"/>
    <property type="evidence" value="ECO:0007669"/>
    <property type="project" value="UniProtKB-SubCell"/>
</dbReference>
<keyword evidence="3" id="KW-0997">Cell inner membrane</keyword>
<dbReference type="PANTHER" id="PTHR33362">
    <property type="entry name" value="SIALIC ACID TRAP TRANSPORTER PERMEASE PROTEIN SIAT-RELATED"/>
    <property type="match status" value="1"/>
</dbReference>
<feature type="transmembrane region" description="Helical" evidence="7">
    <location>
        <begin position="310"/>
        <end position="340"/>
    </location>
</feature>
<evidence type="ECO:0000256" key="3">
    <source>
        <dbReference type="ARBA" id="ARBA00022519"/>
    </source>
</evidence>
<sequence length="423" mass="45088">MIIAIVFLAMLLIGVPIAFILGMSGFVHMVVIDPSLLTALPQRLFVSANNYGLLAIPLFILAGELMEISGDVERLTDFARALVGQIKGGLAYVMVILGFLLGGPLGSANAEAALLSSTMFPHMKKDGYNEEFTAGLIAAISVVGPLIPPGMLLVVYGVASGASIADLFMAGIMPGIYLTIALGLTVFFMGRKQQWSVTEWQGIGHVWYTFKRAFFSIAAPIAVLAAIATGIATPTEAAAVAAVLTLLIGFVIYRKIKVSDLVPVFLRTGVMSGAVLIIGAMGGVFGWTLALDQIPQKVAAFVLAITNNSLFVLLLLNIFLLFVGMIMDAIPAVMILVPVFMPIIKQMGYDPVHFGLMMCFNLTIGLLTPPVGTVLYTTSMATGVSIDRLIKPIWVWVAVCVAVLLFVAYVPDSIMFLPKLLAK</sequence>
<reference evidence="9 10" key="1">
    <citation type="submission" date="2018-03" db="EMBL/GenBank/DDBJ databases">
        <title>Genome sequence of Moorella stamsii DSM 26217.</title>
        <authorList>
            <person name="Poehlein A."/>
            <person name="Daniel R."/>
        </authorList>
    </citation>
    <scope>NUCLEOTIDE SEQUENCE [LARGE SCALE GENOMIC DNA]</scope>
    <source>
        <strain evidence="10">DSM 26217</strain>
    </source>
</reference>
<evidence type="ECO:0000259" key="8">
    <source>
        <dbReference type="Pfam" id="PF06808"/>
    </source>
</evidence>
<dbReference type="Proteomes" id="UP000239430">
    <property type="component" value="Unassembled WGS sequence"/>
</dbReference>
<feature type="transmembrane region" description="Helical" evidence="7">
    <location>
        <begin position="210"/>
        <end position="231"/>
    </location>
</feature>
<evidence type="ECO:0000256" key="4">
    <source>
        <dbReference type="ARBA" id="ARBA00022692"/>
    </source>
</evidence>
<dbReference type="InterPro" id="IPR010656">
    <property type="entry name" value="DctM"/>
</dbReference>
<evidence type="ECO:0000256" key="7">
    <source>
        <dbReference type="SAM" id="Phobius"/>
    </source>
</evidence>
<dbReference type="PIRSF" id="PIRSF006066">
    <property type="entry name" value="HI0050"/>
    <property type="match status" value="1"/>
</dbReference>
<keyword evidence="2" id="KW-1003">Cell membrane</keyword>
<evidence type="ECO:0000256" key="2">
    <source>
        <dbReference type="ARBA" id="ARBA00022475"/>
    </source>
</evidence>
<organism evidence="9 10">
    <name type="scientific">Neomoorella stamsii</name>
    <dbReference type="NCBI Taxonomy" id="1266720"/>
    <lineage>
        <taxon>Bacteria</taxon>
        <taxon>Bacillati</taxon>
        <taxon>Bacillota</taxon>
        <taxon>Clostridia</taxon>
        <taxon>Neomoorellales</taxon>
        <taxon>Neomoorellaceae</taxon>
        <taxon>Neomoorella</taxon>
    </lineage>
</organism>
<evidence type="ECO:0000313" key="10">
    <source>
        <dbReference type="Proteomes" id="UP000239430"/>
    </source>
</evidence>
<dbReference type="EMBL" id="PVXL01000025">
    <property type="protein sequence ID" value="PRR75649.1"/>
    <property type="molecule type" value="Genomic_DNA"/>
</dbReference>
<comment type="caution">
    <text evidence="9">The sequence shown here is derived from an EMBL/GenBank/DDBJ whole genome shotgun (WGS) entry which is preliminary data.</text>
</comment>
<feature type="transmembrane region" description="Helical" evidence="7">
    <location>
        <begin position="90"/>
        <end position="115"/>
    </location>
</feature>
<dbReference type="InterPro" id="IPR004681">
    <property type="entry name" value="TRAP_DctM"/>
</dbReference>
<gene>
    <name evidence="9" type="primary">siaT_5</name>
    <name evidence="9" type="ORF">MOST_08320</name>
</gene>
<keyword evidence="10" id="KW-1185">Reference proteome</keyword>
<comment type="subcellular location">
    <subcellularLocation>
        <location evidence="1">Cell inner membrane</location>
        <topology evidence="1">Multi-pass membrane protein</topology>
    </subcellularLocation>
</comment>
<feature type="transmembrane region" description="Helical" evidence="7">
    <location>
        <begin position="265"/>
        <end position="290"/>
    </location>
</feature>
<feature type="domain" description="TRAP C4-dicarboxylate transport system permease DctM subunit" evidence="8">
    <location>
        <begin position="5"/>
        <end position="411"/>
    </location>
</feature>
<dbReference type="Pfam" id="PF06808">
    <property type="entry name" value="DctM"/>
    <property type="match status" value="1"/>
</dbReference>
<keyword evidence="5 7" id="KW-1133">Transmembrane helix</keyword>